<dbReference type="EMBL" id="CP017822">
    <property type="protein sequence ID" value="APA12279.1"/>
    <property type="molecule type" value="Genomic_DNA"/>
</dbReference>
<sequence>MSSRSSESSTSSSASPPTDPRSTISGSRASTPNSAIGGVSTPHTAPSRWLQTVIESVSKV</sequence>
<organism evidence="2 3">
    <name type="scientific">Sclerotinia sclerotiorum (strain ATCC 18683 / 1980 / Ss-1)</name>
    <name type="common">White mold</name>
    <name type="synonym">Whetzelinia sclerotiorum</name>
    <dbReference type="NCBI Taxonomy" id="665079"/>
    <lineage>
        <taxon>Eukaryota</taxon>
        <taxon>Fungi</taxon>
        <taxon>Dikarya</taxon>
        <taxon>Ascomycota</taxon>
        <taxon>Pezizomycotina</taxon>
        <taxon>Leotiomycetes</taxon>
        <taxon>Helotiales</taxon>
        <taxon>Sclerotiniaceae</taxon>
        <taxon>Sclerotinia</taxon>
    </lineage>
</organism>
<dbReference type="Proteomes" id="UP000177798">
    <property type="component" value="Chromosome 9"/>
</dbReference>
<evidence type="ECO:0000313" key="2">
    <source>
        <dbReference type="EMBL" id="APA12279.1"/>
    </source>
</evidence>
<feature type="compositionally biased region" description="Low complexity" evidence="1">
    <location>
        <begin position="1"/>
        <end position="23"/>
    </location>
</feature>
<evidence type="ECO:0000256" key="1">
    <source>
        <dbReference type="SAM" id="MobiDB-lite"/>
    </source>
</evidence>
<reference evidence="3" key="1">
    <citation type="journal article" date="2017" name="Genome Biol. Evol.">
        <title>The complete genome sequence of the phytopathogenic fungus Sclerotinia sclerotiorum reveals insights into the genome architecture of broad host range pathogens.</title>
        <authorList>
            <person name="Derbyshire M."/>
            <person name="Denton-Giles M."/>
            <person name="Hegedus D."/>
            <person name="Seifbarghy S."/>
            <person name="Rollins J."/>
            <person name="van Kan J."/>
            <person name="Seidl M.F."/>
            <person name="Faino L."/>
            <person name="Mbengue M."/>
            <person name="Navaud O."/>
            <person name="Raffaele S."/>
            <person name="Hammond-Kosack K."/>
            <person name="Heard S."/>
            <person name="Oliver R."/>
        </authorList>
    </citation>
    <scope>NUCLEOTIDE SEQUENCE [LARGE SCALE GENOMIC DNA]</scope>
    <source>
        <strain evidence="3">ATCC 18683 / 1980 / Ss-1</strain>
    </source>
</reference>
<evidence type="ECO:0000313" key="3">
    <source>
        <dbReference type="Proteomes" id="UP000177798"/>
    </source>
</evidence>
<name>A0A1D9QBL2_SCLS1</name>
<feature type="region of interest" description="Disordered" evidence="1">
    <location>
        <begin position="1"/>
        <end position="48"/>
    </location>
</feature>
<dbReference type="AlphaFoldDB" id="A0A1D9QBL2"/>
<feature type="compositionally biased region" description="Polar residues" evidence="1">
    <location>
        <begin position="24"/>
        <end position="34"/>
    </location>
</feature>
<proteinExistence type="predicted"/>
<protein>
    <submittedName>
        <fullName evidence="2">Uncharacterized protein</fullName>
    </submittedName>
</protein>
<dbReference type="VEuPathDB" id="FungiDB:sscle_09g070490"/>
<accession>A0A1D9QBL2</accession>
<gene>
    <name evidence="2" type="ORF">sscle_09g070490</name>
</gene>